<dbReference type="Pfam" id="PF08447">
    <property type="entry name" value="PAS_3"/>
    <property type="match status" value="1"/>
</dbReference>
<dbReference type="SMART" id="SM00086">
    <property type="entry name" value="PAC"/>
    <property type="match status" value="1"/>
</dbReference>
<evidence type="ECO:0000313" key="9">
    <source>
        <dbReference type="EMBL" id="QZD93899.1"/>
    </source>
</evidence>
<sequence>MDRAASLGNVYPADRAPSPQFCGEDERLSVLANYGGKDLVGDDELQRIARFAAKLCDAPMAMVTFVEKNDQRFLAKVGLEEETTPRKTSFCAHAMLGSEPMVITDALEDERFVNNTLVTGPPQIRFYAGHPLISEEGAPLGALCVIDTVPRETGLSELQLDGLAVLARAVMRRLGQRRLGRHVNQTLQQSERELQHMVDSVPGIAWRADDAGNFTYVNARWQELTGLEPPKTADDWRPAIHEEDWDATIAKFTAAVEAAELFEDEWRLKMADGTYRWVQSLAVPVVTEGQPVSWFGTVVDIDKAHRISEARDLLARELSHRIKNIFAVVSGLIAIRARGREEISEFARELTEAIRALGSAHDYVRPMSERRGETLSGLLRDLLAPYDTKGGERFSVSGPGVKIGARAATPLALIFHELATNSAKYGALSCAEGEVAVLVEDDCEGDGDICITWEERASLGSIPEEQEREGFGSRLLRMAIESQLGGTFERVYSDDGLDVRLVIPRKSLTD</sequence>
<dbReference type="InterPro" id="IPR003018">
    <property type="entry name" value="GAF"/>
</dbReference>
<evidence type="ECO:0000256" key="2">
    <source>
        <dbReference type="ARBA" id="ARBA00012438"/>
    </source>
</evidence>
<comment type="catalytic activity">
    <reaction evidence="1">
        <text>ATP + protein L-histidine = ADP + protein N-phospho-L-histidine.</text>
        <dbReference type="EC" id="2.7.13.3"/>
    </reaction>
</comment>
<evidence type="ECO:0000256" key="6">
    <source>
        <dbReference type="ARBA" id="ARBA00022777"/>
    </source>
</evidence>
<dbReference type="InterPro" id="IPR000014">
    <property type="entry name" value="PAS"/>
</dbReference>
<name>A0ABX9A152_9SPHN</name>
<dbReference type="NCBIfam" id="TIGR00229">
    <property type="entry name" value="sensory_box"/>
    <property type="match status" value="1"/>
</dbReference>
<dbReference type="Gene3D" id="3.30.565.10">
    <property type="entry name" value="Histidine kinase-like ATPase, C-terminal domain"/>
    <property type="match status" value="1"/>
</dbReference>
<dbReference type="SUPFAM" id="SSF55781">
    <property type="entry name" value="GAF domain-like"/>
    <property type="match status" value="1"/>
</dbReference>
<organism evidence="9 10">
    <name type="scientific">Qipengyuania gelatinilytica</name>
    <dbReference type="NCBI Taxonomy" id="2867231"/>
    <lineage>
        <taxon>Bacteria</taxon>
        <taxon>Pseudomonadati</taxon>
        <taxon>Pseudomonadota</taxon>
        <taxon>Alphaproteobacteria</taxon>
        <taxon>Sphingomonadales</taxon>
        <taxon>Erythrobacteraceae</taxon>
        <taxon>Qipengyuania</taxon>
    </lineage>
</organism>
<dbReference type="SMART" id="SM00911">
    <property type="entry name" value="HWE_HK"/>
    <property type="match status" value="1"/>
</dbReference>
<dbReference type="EMBL" id="CP081294">
    <property type="protein sequence ID" value="QZD93899.1"/>
    <property type="molecule type" value="Genomic_DNA"/>
</dbReference>
<keyword evidence="7" id="KW-0067">ATP-binding</keyword>
<dbReference type="EC" id="2.7.13.3" evidence="2"/>
<feature type="domain" description="PAS" evidence="8">
    <location>
        <begin position="190"/>
        <end position="259"/>
    </location>
</feature>
<gene>
    <name evidence="9" type="ORF">K3136_07165</name>
</gene>
<keyword evidence="5" id="KW-0547">Nucleotide-binding</keyword>
<dbReference type="PROSITE" id="PS50112">
    <property type="entry name" value="PAS"/>
    <property type="match status" value="1"/>
</dbReference>
<dbReference type="PANTHER" id="PTHR43102:SF2">
    <property type="entry name" value="GAF DOMAIN-CONTAINING PROTEIN"/>
    <property type="match status" value="1"/>
</dbReference>
<dbReference type="InterPro" id="IPR013655">
    <property type="entry name" value="PAS_fold_3"/>
</dbReference>
<dbReference type="Gene3D" id="3.30.450.40">
    <property type="match status" value="1"/>
</dbReference>
<evidence type="ECO:0000256" key="5">
    <source>
        <dbReference type="ARBA" id="ARBA00022741"/>
    </source>
</evidence>
<dbReference type="Pfam" id="PF07536">
    <property type="entry name" value="HWE_HK"/>
    <property type="match status" value="1"/>
</dbReference>
<evidence type="ECO:0000256" key="4">
    <source>
        <dbReference type="ARBA" id="ARBA00022679"/>
    </source>
</evidence>
<dbReference type="SMART" id="SM00065">
    <property type="entry name" value="GAF"/>
    <property type="match status" value="1"/>
</dbReference>
<evidence type="ECO:0000256" key="1">
    <source>
        <dbReference type="ARBA" id="ARBA00000085"/>
    </source>
</evidence>
<dbReference type="SUPFAM" id="SSF55785">
    <property type="entry name" value="PYP-like sensor domain (PAS domain)"/>
    <property type="match status" value="1"/>
</dbReference>
<dbReference type="InterPro" id="IPR035965">
    <property type="entry name" value="PAS-like_dom_sf"/>
</dbReference>
<dbReference type="Pfam" id="PF01590">
    <property type="entry name" value="GAF"/>
    <property type="match status" value="1"/>
</dbReference>
<evidence type="ECO:0000313" key="10">
    <source>
        <dbReference type="Proteomes" id="UP000824321"/>
    </source>
</evidence>
<keyword evidence="6" id="KW-0418">Kinase</keyword>
<dbReference type="RefSeq" id="WP_221429665.1">
    <property type="nucleotide sequence ID" value="NZ_CP081294.1"/>
</dbReference>
<dbReference type="PANTHER" id="PTHR43102">
    <property type="entry name" value="SLR1143 PROTEIN"/>
    <property type="match status" value="1"/>
</dbReference>
<protein>
    <recommendedName>
        <fullName evidence="2">histidine kinase</fullName>
        <ecNumber evidence="2">2.7.13.3</ecNumber>
    </recommendedName>
</protein>
<dbReference type="SMART" id="SM00091">
    <property type="entry name" value="PAS"/>
    <property type="match status" value="1"/>
</dbReference>
<dbReference type="Gene3D" id="3.30.450.20">
    <property type="entry name" value="PAS domain"/>
    <property type="match status" value="1"/>
</dbReference>
<dbReference type="InterPro" id="IPR036890">
    <property type="entry name" value="HATPase_C_sf"/>
</dbReference>
<accession>A0ABX9A152</accession>
<proteinExistence type="predicted"/>
<keyword evidence="10" id="KW-1185">Reference proteome</keyword>
<evidence type="ECO:0000256" key="3">
    <source>
        <dbReference type="ARBA" id="ARBA00022553"/>
    </source>
</evidence>
<dbReference type="InterPro" id="IPR011102">
    <property type="entry name" value="Sig_transdc_His_kinase_HWE"/>
</dbReference>
<dbReference type="CDD" id="cd00130">
    <property type="entry name" value="PAS"/>
    <property type="match status" value="1"/>
</dbReference>
<evidence type="ECO:0000256" key="7">
    <source>
        <dbReference type="ARBA" id="ARBA00022840"/>
    </source>
</evidence>
<keyword evidence="3" id="KW-0597">Phosphoprotein</keyword>
<dbReference type="InterPro" id="IPR029016">
    <property type="entry name" value="GAF-like_dom_sf"/>
</dbReference>
<dbReference type="InterPro" id="IPR001610">
    <property type="entry name" value="PAC"/>
</dbReference>
<evidence type="ECO:0000259" key="8">
    <source>
        <dbReference type="PROSITE" id="PS50112"/>
    </source>
</evidence>
<keyword evidence="4" id="KW-0808">Transferase</keyword>
<reference evidence="9 10" key="1">
    <citation type="submission" date="2021-08" db="EMBL/GenBank/DDBJ databases">
        <title>Comparative Genomics Analysis of the Genus Qipengyuania Reveals Extensive Genetic Diversity and Metabolic Versatility, Including the Description of Fifteen Novel Species.</title>
        <authorList>
            <person name="Liu Y."/>
        </authorList>
    </citation>
    <scope>NUCLEOTIDE SEQUENCE [LARGE SCALE GENOMIC DNA]</scope>
    <source>
        <strain evidence="9 10">1NDH1</strain>
    </source>
</reference>
<dbReference type="Proteomes" id="UP000824321">
    <property type="component" value="Chromosome"/>
</dbReference>